<keyword evidence="1" id="KW-0732">Signal</keyword>
<comment type="caution">
    <text evidence="3">The sequence shown here is derived from an EMBL/GenBank/DDBJ whole genome shotgun (WGS) entry which is preliminary data.</text>
</comment>
<dbReference type="RefSeq" id="WP_105332851.1">
    <property type="nucleotide sequence ID" value="NZ_PUHY01000015.1"/>
</dbReference>
<dbReference type="Gene3D" id="2.60.120.10">
    <property type="entry name" value="Jelly Rolls"/>
    <property type="match status" value="1"/>
</dbReference>
<organism evidence="3 4">
    <name type="scientific">Blastopirellula marina</name>
    <dbReference type="NCBI Taxonomy" id="124"/>
    <lineage>
        <taxon>Bacteria</taxon>
        <taxon>Pseudomonadati</taxon>
        <taxon>Planctomycetota</taxon>
        <taxon>Planctomycetia</taxon>
        <taxon>Pirellulales</taxon>
        <taxon>Pirellulaceae</taxon>
        <taxon>Blastopirellula</taxon>
    </lineage>
</organism>
<evidence type="ECO:0000259" key="2">
    <source>
        <dbReference type="Pfam" id="PF07883"/>
    </source>
</evidence>
<dbReference type="OrthoDB" id="287220at2"/>
<proteinExistence type="predicted"/>
<evidence type="ECO:0000256" key="1">
    <source>
        <dbReference type="SAM" id="SignalP"/>
    </source>
</evidence>
<dbReference type="EMBL" id="PUHY01000015">
    <property type="protein sequence ID" value="PQO29657.1"/>
    <property type="molecule type" value="Genomic_DNA"/>
</dbReference>
<dbReference type="InterPro" id="IPR047142">
    <property type="entry name" value="OryJ/VirC-like"/>
</dbReference>
<dbReference type="InterPro" id="IPR013096">
    <property type="entry name" value="Cupin_2"/>
</dbReference>
<dbReference type="InterPro" id="IPR011051">
    <property type="entry name" value="RmlC_Cupin_sf"/>
</dbReference>
<dbReference type="CDD" id="cd02236">
    <property type="entry name" value="cupin_CV2614-like"/>
    <property type="match status" value="1"/>
</dbReference>
<dbReference type="PANTHER" id="PTHR36156">
    <property type="entry name" value="SLR2101 PROTEIN"/>
    <property type="match status" value="1"/>
</dbReference>
<dbReference type="AlphaFoldDB" id="A0A2S8FBY2"/>
<sequence length="159" mass="17474">MNTVTRRLFWISLVVLGTVSMVSAHDEGEGDLKVTTLAKSSDAWDDKPLPHYPTGQPEITVLKIIIPEGKKTPLHFHSVINAAVLQKGEVDVHMPDGEMKKLKAGDAFIEVVDKAHWGVNVGKGDAEFLVFYAGEKGEQITQILHGDEQPPINDAREKP</sequence>
<gene>
    <name evidence="3" type="ORF">C5Y83_26770</name>
</gene>
<feature type="domain" description="Cupin type-2" evidence="2">
    <location>
        <begin position="65"/>
        <end position="132"/>
    </location>
</feature>
<accession>A0A2S8FBY2</accession>
<feature type="chain" id="PRO_5015611572" evidence="1">
    <location>
        <begin position="25"/>
        <end position="159"/>
    </location>
</feature>
<reference evidence="3 4" key="1">
    <citation type="submission" date="2018-02" db="EMBL/GenBank/DDBJ databases">
        <title>Comparative genomes isolates from brazilian mangrove.</title>
        <authorList>
            <person name="Araujo J.E."/>
            <person name="Taketani R.G."/>
            <person name="Silva M.C.P."/>
            <person name="Loureco M.V."/>
            <person name="Andreote F.D."/>
        </authorList>
    </citation>
    <scope>NUCLEOTIDE SEQUENCE [LARGE SCALE GENOMIC DNA]</scope>
    <source>
        <strain evidence="3 4">Hex-1 MGV</strain>
    </source>
</reference>
<dbReference type="Pfam" id="PF07883">
    <property type="entry name" value="Cupin_2"/>
    <property type="match status" value="1"/>
</dbReference>
<protein>
    <submittedName>
        <fullName evidence="3">Cupin domain-containing protein</fullName>
    </submittedName>
</protein>
<dbReference type="PANTHER" id="PTHR36156:SF2">
    <property type="entry name" value="CUPIN TYPE-2 DOMAIN-CONTAINING PROTEIN"/>
    <property type="match status" value="1"/>
</dbReference>
<feature type="signal peptide" evidence="1">
    <location>
        <begin position="1"/>
        <end position="24"/>
    </location>
</feature>
<evidence type="ECO:0000313" key="3">
    <source>
        <dbReference type="EMBL" id="PQO29657.1"/>
    </source>
</evidence>
<dbReference type="SUPFAM" id="SSF51182">
    <property type="entry name" value="RmlC-like cupins"/>
    <property type="match status" value="1"/>
</dbReference>
<dbReference type="InterPro" id="IPR014710">
    <property type="entry name" value="RmlC-like_jellyroll"/>
</dbReference>
<evidence type="ECO:0000313" key="4">
    <source>
        <dbReference type="Proteomes" id="UP000238322"/>
    </source>
</evidence>
<dbReference type="Proteomes" id="UP000238322">
    <property type="component" value="Unassembled WGS sequence"/>
</dbReference>
<name>A0A2S8FBY2_9BACT</name>